<accession>A0ABT6G3H3</accession>
<gene>
    <name evidence="2" type="ORF">P7122_11605</name>
</gene>
<comment type="caution">
    <text evidence="2">The sequence shown here is derived from an EMBL/GenBank/DDBJ whole genome shotgun (WGS) entry which is preliminary data.</text>
</comment>
<organism evidence="2 3">
    <name type="scientific">Winogradskyella marincola</name>
    <dbReference type="NCBI Taxonomy" id="3037795"/>
    <lineage>
        <taxon>Bacteria</taxon>
        <taxon>Pseudomonadati</taxon>
        <taxon>Bacteroidota</taxon>
        <taxon>Flavobacteriia</taxon>
        <taxon>Flavobacteriales</taxon>
        <taxon>Flavobacteriaceae</taxon>
        <taxon>Winogradskyella</taxon>
    </lineage>
</organism>
<reference evidence="2 3" key="1">
    <citation type="submission" date="2023-03" db="EMBL/GenBank/DDBJ databases">
        <title>Strain YYF002 represents a novel species in the genus Winogradskyella isolated from seawater.</title>
        <authorList>
            <person name="Fu Z.-Y."/>
        </authorList>
    </citation>
    <scope>NUCLEOTIDE SEQUENCE [LARGE SCALE GENOMIC DNA]</scope>
    <source>
        <strain evidence="2 3">YYF002</strain>
    </source>
</reference>
<keyword evidence="3" id="KW-1185">Reference proteome</keyword>
<dbReference type="EMBL" id="JARSBN010000006">
    <property type="protein sequence ID" value="MDG4716520.1"/>
    <property type="molecule type" value="Genomic_DNA"/>
</dbReference>
<evidence type="ECO:0000313" key="3">
    <source>
        <dbReference type="Proteomes" id="UP001529085"/>
    </source>
</evidence>
<proteinExistence type="predicted"/>
<name>A0ABT6G3H3_9FLAO</name>
<dbReference type="Proteomes" id="UP001529085">
    <property type="component" value="Unassembled WGS sequence"/>
</dbReference>
<protein>
    <submittedName>
        <fullName evidence="2">Uncharacterized protein</fullName>
    </submittedName>
</protein>
<feature type="compositionally biased region" description="Basic and acidic residues" evidence="1">
    <location>
        <begin position="186"/>
        <end position="200"/>
    </location>
</feature>
<feature type="region of interest" description="Disordered" evidence="1">
    <location>
        <begin position="186"/>
        <end position="208"/>
    </location>
</feature>
<evidence type="ECO:0000256" key="1">
    <source>
        <dbReference type="SAM" id="MobiDB-lite"/>
    </source>
</evidence>
<sequence>MENQTLENLIKRISQPAIFFYPRNVFEEASGMDLKALDVIGMTNTLIVRNSIGNLKPMESVVEGMLIINNKELLESNTFEILKMSNSLDKESFLYFLNKYFQSLDTWLRITELTQNDAKHQASNYLSGIQSYLELQHKITLNHKTDLVKRFGEWRRIANLNKTFNVKLPSFEEIKNRKPITIPKSLKENPVKRLMPEKSKQKTKKAKPNVNTVDADLLINVFNVDEELFNNG</sequence>
<dbReference type="RefSeq" id="WP_278005967.1">
    <property type="nucleotide sequence ID" value="NZ_JARSBN010000006.1"/>
</dbReference>
<evidence type="ECO:0000313" key="2">
    <source>
        <dbReference type="EMBL" id="MDG4716520.1"/>
    </source>
</evidence>